<name>A0A1Y1I9K4_KLENI</name>
<dbReference type="PANTHER" id="PTHR13156">
    <property type="entry name" value="NADH-UBIQUINONE OXIDOREDUCTASE 13 KD-A SUBUNIT"/>
    <property type="match status" value="1"/>
</dbReference>
<accession>A0A1Y1I9K4</accession>
<dbReference type="EMBL" id="DF237219">
    <property type="protein sequence ID" value="GAQ86099.1"/>
    <property type="molecule type" value="Genomic_DNA"/>
</dbReference>
<dbReference type="OrthoDB" id="307899at2759"/>
<keyword evidence="3" id="KW-1185">Reference proteome</keyword>
<dbReference type="Gene3D" id="2.60.260.40">
    <property type="entry name" value="q5lls5 like domains"/>
    <property type="match status" value="1"/>
</dbReference>
<evidence type="ECO:0000313" key="2">
    <source>
        <dbReference type="EMBL" id="GAQ86099.1"/>
    </source>
</evidence>
<evidence type="ECO:0000259" key="1">
    <source>
        <dbReference type="Pfam" id="PF10276"/>
    </source>
</evidence>
<protein>
    <submittedName>
        <fullName evidence="2">NADH dehydrogenase (Ubiquinone) Fe-S protein 6</fullName>
    </submittedName>
</protein>
<evidence type="ECO:0000313" key="3">
    <source>
        <dbReference type="Proteomes" id="UP000054558"/>
    </source>
</evidence>
<keyword evidence="2" id="KW-0830">Ubiquinone</keyword>
<organism evidence="2 3">
    <name type="scientific">Klebsormidium nitens</name>
    <name type="common">Green alga</name>
    <name type="synonym">Ulothrix nitens</name>
    <dbReference type="NCBI Taxonomy" id="105231"/>
    <lineage>
        <taxon>Eukaryota</taxon>
        <taxon>Viridiplantae</taxon>
        <taxon>Streptophyta</taxon>
        <taxon>Klebsormidiophyceae</taxon>
        <taxon>Klebsormidiales</taxon>
        <taxon>Klebsormidiaceae</taxon>
        <taxon>Klebsormidium</taxon>
    </lineage>
</organism>
<feature type="domain" description="Zinc finger CHCC-type" evidence="1">
    <location>
        <begin position="106"/>
        <end position="141"/>
    </location>
</feature>
<reference evidence="2 3" key="1">
    <citation type="journal article" date="2014" name="Nat. Commun.">
        <title>Klebsormidium flaccidum genome reveals primary factors for plant terrestrial adaptation.</title>
        <authorList>
            <person name="Hori K."/>
            <person name="Maruyama F."/>
            <person name="Fujisawa T."/>
            <person name="Togashi T."/>
            <person name="Yamamoto N."/>
            <person name="Seo M."/>
            <person name="Sato S."/>
            <person name="Yamada T."/>
            <person name="Mori H."/>
            <person name="Tajima N."/>
            <person name="Moriyama T."/>
            <person name="Ikeuchi M."/>
            <person name="Watanabe M."/>
            <person name="Wada H."/>
            <person name="Kobayashi K."/>
            <person name="Saito M."/>
            <person name="Masuda T."/>
            <person name="Sasaki-Sekimoto Y."/>
            <person name="Mashiguchi K."/>
            <person name="Awai K."/>
            <person name="Shimojima M."/>
            <person name="Masuda S."/>
            <person name="Iwai M."/>
            <person name="Nobusawa T."/>
            <person name="Narise T."/>
            <person name="Kondo S."/>
            <person name="Saito H."/>
            <person name="Sato R."/>
            <person name="Murakawa M."/>
            <person name="Ihara Y."/>
            <person name="Oshima-Yamada Y."/>
            <person name="Ohtaka K."/>
            <person name="Satoh M."/>
            <person name="Sonobe K."/>
            <person name="Ishii M."/>
            <person name="Ohtani R."/>
            <person name="Kanamori-Sato M."/>
            <person name="Honoki R."/>
            <person name="Miyazaki D."/>
            <person name="Mochizuki H."/>
            <person name="Umetsu J."/>
            <person name="Higashi K."/>
            <person name="Shibata D."/>
            <person name="Kamiya Y."/>
            <person name="Sato N."/>
            <person name="Nakamura Y."/>
            <person name="Tabata S."/>
            <person name="Ida S."/>
            <person name="Kurokawa K."/>
            <person name="Ohta H."/>
        </authorList>
    </citation>
    <scope>NUCLEOTIDE SEQUENCE [LARGE SCALE GENOMIC DNA]</scope>
    <source>
        <strain evidence="2 3">NIES-2285</strain>
    </source>
</reference>
<dbReference type="AlphaFoldDB" id="A0A1Y1I9K4"/>
<dbReference type="InterPro" id="IPR019401">
    <property type="entry name" value="Znf_CHCC"/>
</dbReference>
<dbReference type="FunFam" id="2.60.260.40:FF:000001">
    <property type="entry name" value="NADH dehydrogenase [ubiquinone] iron-sulfur protein 6, mitochondrial"/>
    <property type="match status" value="1"/>
</dbReference>
<dbReference type="Pfam" id="PF10276">
    <property type="entry name" value="zf-CHCC"/>
    <property type="match status" value="1"/>
</dbReference>
<sequence>MLSECVNSKPSMARPALKGVLQVLRQCQHARNMIVSGAAPGTQAVYDASTQHLQAICSTSAFVSVDGQRRGVQGPNHTAKWMQRKDQKSPQELISEVPPIEILGAVAACQGGKDVALGHPVEYIKLDSHEPSVCKYCGLRYIMKEVGGAYAH</sequence>
<gene>
    <name evidence="2" type="ORF">KFL_002700180</name>
</gene>
<dbReference type="Proteomes" id="UP000054558">
    <property type="component" value="Unassembled WGS sequence"/>
</dbReference>
<dbReference type="PANTHER" id="PTHR13156:SF0">
    <property type="entry name" value="NADH DEHYDROGENASE [UBIQUINONE] IRON-SULFUR PROTEIN 6, MITOCHONDRIAL"/>
    <property type="match status" value="1"/>
</dbReference>
<dbReference type="STRING" id="105231.A0A1Y1I9K4"/>
<proteinExistence type="predicted"/>